<accession>A0ABT5W7G9</accession>
<sequence length="50" mass="5985">MKSPPFQQIGWFMEKKGGIIAFIAMMNSLKNKTRSYASFFAIWHWELLRF</sequence>
<reference evidence="1 2" key="1">
    <citation type="submission" date="2023-01" db="EMBL/GenBank/DDBJ databases">
        <title>Genome-based reclassification of Anoxybacillus geothermalis as a later heterotypic synonym of Anoxybacillus rupiensis.</title>
        <authorList>
            <person name="Inan Bektas K."/>
            <person name="Canakci S."/>
            <person name="Belduz A.A."/>
            <person name="Guler H.H."/>
        </authorList>
    </citation>
    <scope>NUCLEOTIDE SEQUENCE [LARGE SCALE GENOMIC DNA]</scope>
    <source>
        <strain evidence="1 2">DSM 17127</strain>
    </source>
</reference>
<gene>
    <name evidence="1" type="ORF">PNH38_15575</name>
</gene>
<evidence type="ECO:0000313" key="1">
    <source>
        <dbReference type="EMBL" id="MDE8565275.1"/>
    </source>
</evidence>
<evidence type="ECO:0000313" key="2">
    <source>
        <dbReference type="Proteomes" id="UP001213979"/>
    </source>
</evidence>
<dbReference type="EMBL" id="JAQOTG010000020">
    <property type="protein sequence ID" value="MDE8565275.1"/>
    <property type="molecule type" value="Genomic_DNA"/>
</dbReference>
<name>A0ABT5W7G9_9BACL</name>
<proteinExistence type="predicted"/>
<comment type="caution">
    <text evidence="1">The sequence shown here is derived from an EMBL/GenBank/DDBJ whole genome shotgun (WGS) entry which is preliminary data.</text>
</comment>
<dbReference type="Proteomes" id="UP001213979">
    <property type="component" value="Unassembled WGS sequence"/>
</dbReference>
<keyword evidence="2" id="KW-1185">Reference proteome</keyword>
<dbReference type="RefSeq" id="WP_159720484.1">
    <property type="nucleotide sequence ID" value="NZ_JAQOTG010000020.1"/>
</dbReference>
<protein>
    <submittedName>
        <fullName evidence="1">Uncharacterized protein</fullName>
    </submittedName>
</protein>
<organism evidence="1 2">
    <name type="scientific">Anoxybacteroides rupiense</name>
    <dbReference type="NCBI Taxonomy" id="311460"/>
    <lineage>
        <taxon>Bacteria</taxon>
        <taxon>Bacillati</taxon>
        <taxon>Bacillota</taxon>
        <taxon>Bacilli</taxon>
        <taxon>Bacillales</taxon>
        <taxon>Anoxybacillaceae</taxon>
        <taxon>Anoxybacteroides</taxon>
    </lineage>
</organism>